<dbReference type="SUPFAM" id="SSF52972">
    <property type="entry name" value="ITPase-like"/>
    <property type="match status" value="1"/>
</dbReference>
<dbReference type="PANTHER" id="PTHR11061">
    <property type="entry name" value="RNA M5U METHYLTRANSFERASE"/>
    <property type="match status" value="1"/>
</dbReference>
<organism evidence="6">
    <name type="scientific">marine metagenome</name>
    <dbReference type="NCBI Taxonomy" id="408172"/>
    <lineage>
        <taxon>unclassified sequences</taxon>
        <taxon>metagenomes</taxon>
        <taxon>ecological metagenomes</taxon>
    </lineage>
</organism>
<dbReference type="PANTHER" id="PTHR11061:SF30">
    <property type="entry name" value="TRNA (URACIL(54)-C(5))-METHYLTRANSFERASE"/>
    <property type="match status" value="1"/>
</dbReference>
<dbReference type="EMBL" id="UINC01004972">
    <property type="protein sequence ID" value="SVA18172.1"/>
    <property type="molecule type" value="Genomic_DNA"/>
</dbReference>
<evidence type="ECO:0000259" key="5">
    <source>
        <dbReference type="PROSITE" id="PS50926"/>
    </source>
</evidence>
<dbReference type="InterPro" id="IPR002792">
    <property type="entry name" value="TRAM_dom"/>
</dbReference>
<evidence type="ECO:0000256" key="4">
    <source>
        <dbReference type="ARBA" id="ARBA00022801"/>
    </source>
</evidence>
<keyword evidence="4" id="KW-0378">Hydrolase</keyword>
<dbReference type="PROSITE" id="PS01230">
    <property type="entry name" value="TRMA_1"/>
    <property type="match status" value="1"/>
</dbReference>
<protein>
    <recommendedName>
        <fullName evidence="5">TRAM domain-containing protein</fullName>
    </recommendedName>
</protein>
<dbReference type="InterPro" id="IPR003697">
    <property type="entry name" value="Maf-like"/>
</dbReference>
<evidence type="ECO:0000256" key="2">
    <source>
        <dbReference type="ARBA" id="ARBA00022679"/>
    </source>
</evidence>
<dbReference type="CDD" id="cd02440">
    <property type="entry name" value="AdoMet_MTases"/>
    <property type="match status" value="1"/>
</dbReference>
<keyword evidence="3" id="KW-0949">S-adenosyl-L-methionine</keyword>
<dbReference type="InterPro" id="IPR012340">
    <property type="entry name" value="NA-bd_OB-fold"/>
</dbReference>
<dbReference type="Gene3D" id="3.90.950.10">
    <property type="match status" value="1"/>
</dbReference>
<dbReference type="CDD" id="cd00555">
    <property type="entry name" value="Maf"/>
    <property type="match status" value="1"/>
</dbReference>
<feature type="domain" description="TRAM" evidence="5">
    <location>
        <begin position="4"/>
        <end position="64"/>
    </location>
</feature>
<reference evidence="6" key="1">
    <citation type="submission" date="2018-05" db="EMBL/GenBank/DDBJ databases">
        <authorList>
            <person name="Lanie J.A."/>
            <person name="Ng W.-L."/>
            <person name="Kazmierczak K.M."/>
            <person name="Andrzejewski T.M."/>
            <person name="Davidsen T.M."/>
            <person name="Wayne K.J."/>
            <person name="Tettelin H."/>
            <person name="Glass J.I."/>
            <person name="Rusch D."/>
            <person name="Podicherti R."/>
            <person name="Tsui H.-C.T."/>
            <person name="Winkler M.E."/>
        </authorList>
    </citation>
    <scope>NUCLEOTIDE SEQUENCE</scope>
</reference>
<evidence type="ECO:0000256" key="1">
    <source>
        <dbReference type="ARBA" id="ARBA00022603"/>
    </source>
</evidence>
<dbReference type="GO" id="GO:0070041">
    <property type="term" value="F:rRNA (uridine-C5-)-methyltransferase activity"/>
    <property type="evidence" value="ECO:0007669"/>
    <property type="project" value="TreeGrafter"/>
</dbReference>
<dbReference type="InterPro" id="IPR030391">
    <property type="entry name" value="MeTrfase_TrmA_CS"/>
</dbReference>
<dbReference type="Gene3D" id="3.40.50.150">
    <property type="entry name" value="Vaccinia Virus protein VP39"/>
    <property type="match status" value="2"/>
</dbReference>
<dbReference type="Pfam" id="PF02545">
    <property type="entry name" value="Maf"/>
    <property type="match status" value="1"/>
</dbReference>
<dbReference type="HAMAP" id="MF_00528">
    <property type="entry name" value="Maf"/>
    <property type="match status" value="1"/>
</dbReference>
<dbReference type="Pfam" id="PF05958">
    <property type="entry name" value="tRNA_U5-meth_tr"/>
    <property type="match status" value="1"/>
</dbReference>
<dbReference type="PROSITE" id="PS50926">
    <property type="entry name" value="TRAM"/>
    <property type="match status" value="1"/>
</dbReference>
<dbReference type="Gene3D" id="2.40.50.140">
    <property type="entry name" value="Nucleic acid-binding proteins"/>
    <property type="match status" value="1"/>
</dbReference>
<sequence length="605" mass="67058">MIRSSLAGKRFILTLKSWGRLGEVVANLEGEARPVFVQGGIPGERVRVEIVREWRRYIAARTVEVIDASSERIAPPCKYFGPCTGCQWQHISYAFQLKTKKLLVVSALERVGGISNPPVADTVKSDLNYEYRNHARFTVGPKGKLGYVNREDRQFVEIDKCMLMDPRVNRILSGLQNKCQETTQVAVRCGINTNDFLIQPTLTNPEINFNSGQKHYRETVLDRHFRIGSPSFFQVNIRQLNQLYEIVKRKLNLSGVETIVDAYGGVGTFAVLLAPFVDKIISIEDSPAAVEDALINGASYTNLEFRQGKTEDVLLDLGDRLDSVILDPSRKGCHHAVLDALIKIKPSRIVYVSCDPDTLSRDLKILCEGPFHLDEVIPIDMFPQTQHVECVAALSLRRTLTKVILASSSPRRRELLNLLGVDAQVCLPDVDESIQPEESPQEMVVRLAAAKARVVSERLPSELILGADTAVVVDGRVFGKPKSASEASEMLQMLRNREHQVVTGVVLMDGSSQQTFSGLSTSQVFIRNFSDSDKDSYIDSGQGMDKAGGYGIQDKSFNPVERIEGSYTNIVGLPLALVTDLLIRAGYNTCELTPSDDLESENQSA</sequence>
<evidence type="ECO:0000313" key="6">
    <source>
        <dbReference type="EMBL" id="SVA18172.1"/>
    </source>
</evidence>
<keyword evidence="2" id="KW-0808">Transferase</keyword>
<dbReference type="GO" id="GO:0070475">
    <property type="term" value="P:rRNA base methylation"/>
    <property type="evidence" value="ECO:0007669"/>
    <property type="project" value="TreeGrafter"/>
</dbReference>
<dbReference type="GO" id="GO:0047429">
    <property type="term" value="F:nucleoside triphosphate diphosphatase activity"/>
    <property type="evidence" value="ECO:0007669"/>
    <property type="project" value="InterPro"/>
</dbReference>
<dbReference type="Gene3D" id="2.40.50.1070">
    <property type="match status" value="1"/>
</dbReference>
<dbReference type="SUPFAM" id="SSF53335">
    <property type="entry name" value="S-adenosyl-L-methionine-dependent methyltransferases"/>
    <property type="match status" value="1"/>
</dbReference>
<name>A0A381TQ19_9ZZZZ</name>
<dbReference type="AlphaFoldDB" id="A0A381TQ19"/>
<evidence type="ECO:0000256" key="3">
    <source>
        <dbReference type="ARBA" id="ARBA00022691"/>
    </source>
</evidence>
<dbReference type="InterPro" id="IPR029063">
    <property type="entry name" value="SAM-dependent_MTases_sf"/>
</dbReference>
<dbReference type="InterPro" id="IPR029001">
    <property type="entry name" value="ITPase-like_fam"/>
</dbReference>
<gene>
    <name evidence="6" type="ORF">METZ01_LOCUS71026</name>
</gene>
<dbReference type="PROSITE" id="PS51687">
    <property type="entry name" value="SAM_MT_RNA_M5U"/>
    <property type="match status" value="1"/>
</dbReference>
<dbReference type="InterPro" id="IPR030390">
    <property type="entry name" value="MeTrfase_TrmA_AS"/>
</dbReference>
<dbReference type="NCBIfam" id="TIGR00172">
    <property type="entry name" value="maf"/>
    <property type="match status" value="1"/>
</dbReference>
<proteinExistence type="inferred from homology"/>
<keyword evidence="1" id="KW-0489">Methyltransferase</keyword>
<dbReference type="PROSITE" id="PS01231">
    <property type="entry name" value="TRMA_2"/>
    <property type="match status" value="1"/>
</dbReference>
<dbReference type="InterPro" id="IPR010280">
    <property type="entry name" value="U5_MeTrfase_fam"/>
</dbReference>
<dbReference type="SUPFAM" id="SSF50249">
    <property type="entry name" value="Nucleic acid-binding proteins"/>
    <property type="match status" value="1"/>
</dbReference>
<accession>A0A381TQ19</accession>